<dbReference type="Proteomes" id="UP001499993">
    <property type="component" value="Unassembled WGS sequence"/>
</dbReference>
<name>A0ABP9G6U0_9ACTN</name>
<evidence type="ECO:0000313" key="3">
    <source>
        <dbReference type="Proteomes" id="UP001499993"/>
    </source>
</evidence>
<evidence type="ECO:0000256" key="1">
    <source>
        <dbReference type="SAM" id="MobiDB-lite"/>
    </source>
</evidence>
<protein>
    <submittedName>
        <fullName evidence="2">Uncharacterized protein</fullName>
    </submittedName>
</protein>
<reference evidence="3" key="1">
    <citation type="journal article" date="2019" name="Int. J. Syst. Evol. Microbiol.">
        <title>The Global Catalogue of Microorganisms (GCM) 10K type strain sequencing project: providing services to taxonomists for standard genome sequencing and annotation.</title>
        <authorList>
            <consortium name="The Broad Institute Genomics Platform"/>
            <consortium name="The Broad Institute Genome Sequencing Center for Infectious Disease"/>
            <person name="Wu L."/>
            <person name="Ma J."/>
        </authorList>
    </citation>
    <scope>NUCLEOTIDE SEQUENCE [LARGE SCALE GENOMIC DNA]</scope>
    <source>
        <strain evidence="3">JCM 18123</strain>
    </source>
</reference>
<proteinExistence type="predicted"/>
<comment type="caution">
    <text evidence="2">The sequence shown here is derived from an EMBL/GenBank/DDBJ whole genome shotgun (WGS) entry which is preliminary data.</text>
</comment>
<organism evidence="2 3">
    <name type="scientific">Streptomonospora halophila</name>
    <dbReference type="NCBI Taxonomy" id="427369"/>
    <lineage>
        <taxon>Bacteria</taxon>
        <taxon>Bacillati</taxon>
        <taxon>Actinomycetota</taxon>
        <taxon>Actinomycetes</taxon>
        <taxon>Streptosporangiales</taxon>
        <taxon>Nocardiopsidaceae</taxon>
        <taxon>Streptomonospora</taxon>
    </lineage>
</organism>
<evidence type="ECO:0000313" key="2">
    <source>
        <dbReference type="EMBL" id="GAA4929927.1"/>
    </source>
</evidence>
<feature type="region of interest" description="Disordered" evidence="1">
    <location>
        <begin position="52"/>
        <end position="71"/>
    </location>
</feature>
<dbReference type="EMBL" id="BAABIK010000002">
    <property type="protein sequence ID" value="GAA4929927.1"/>
    <property type="molecule type" value="Genomic_DNA"/>
</dbReference>
<sequence length="168" mass="18139">MWDVCYPMILPAAAGRIAGERSLTWTAAPNVPWFANAAGATASHPAPAIAERPRAGAPTRSPGTGRPAGSAVLPRVPIIPVRAPLSEEEGVRHPAHRSARAESECPTRLARPCEVCHVRYARERSLANACHHPFRGLRHTGPPKHPGRKGTATDRSIPHLRNVWKCDT</sequence>
<keyword evidence="3" id="KW-1185">Reference proteome</keyword>
<gene>
    <name evidence="2" type="ORF">GCM10023224_06910</name>
</gene>
<accession>A0ABP9G6U0</accession>